<evidence type="ECO:0000313" key="1">
    <source>
        <dbReference type="EMBL" id="SBT11332.1"/>
    </source>
</evidence>
<keyword evidence="2" id="KW-1185">Reference proteome</keyword>
<gene>
    <name evidence="1" type="ORF">VCE7224_00048</name>
</gene>
<reference evidence="2" key="1">
    <citation type="submission" date="2016-06" db="EMBL/GenBank/DDBJ databases">
        <authorList>
            <person name="Rodrigo-Torres L."/>
            <person name="Arahal D.R."/>
        </authorList>
    </citation>
    <scope>NUCLEOTIDE SEQUENCE [LARGE SCALE GENOMIC DNA]</scope>
    <source>
        <strain evidence="2">CECT 7224</strain>
    </source>
</reference>
<organism evidence="1 2">
    <name type="scientific">Vibrio celticus</name>
    <dbReference type="NCBI Taxonomy" id="446372"/>
    <lineage>
        <taxon>Bacteria</taxon>
        <taxon>Pseudomonadati</taxon>
        <taxon>Pseudomonadota</taxon>
        <taxon>Gammaproteobacteria</taxon>
        <taxon>Vibrionales</taxon>
        <taxon>Vibrionaceae</taxon>
        <taxon>Vibrio</taxon>
    </lineage>
</organism>
<dbReference type="Proteomes" id="UP000092819">
    <property type="component" value="Unassembled WGS sequence"/>
</dbReference>
<sequence length="31" mass="3807">MLKNMTNLNKILENYRIGREFEQKECKMSMN</sequence>
<name>A0A1C3J841_9VIBR</name>
<protein>
    <submittedName>
        <fullName evidence="1">Uncharacterized protein</fullName>
    </submittedName>
</protein>
<dbReference type="EMBL" id="FLQZ01000001">
    <property type="protein sequence ID" value="SBT11332.1"/>
    <property type="molecule type" value="Genomic_DNA"/>
</dbReference>
<dbReference type="AlphaFoldDB" id="A0A1C3J841"/>
<proteinExistence type="predicted"/>
<accession>A0A1C3J841</accession>
<evidence type="ECO:0000313" key="2">
    <source>
        <dbReference type="Proteomes" id="UP000092819"/>
    </source>
</evidence>